<evidence type="ECO:0000313" key="2">
    <source>
        <dbReference type="Proteomes" id="UP000027059"/>
    </source>
</evidence>
<protein>
    <submittedName>
        <fullName evidence="1">Uncharacterized protein</fullName>
    </submittedName>
</protein>
<gene>
    <name evidence="1" type="ORF">Y981_04330</name>
</gene>
<reference evidence="1 2" key="2">
    <citation type="journal article" date="2015" name="Biomed. Res. Int.">
        <title>Effects of Arsenite Resistance on the Growth and Functional Gene Expression of Leptospirillum ferriphilum and Acidithiobacillus thiooxidans in Pure Culture and Coculture.</title>
        <authorList>
            <person name="Jiang H."/>
            <person name="Liang Y."/>
            <person name="Yin H."/>
            <person name="Xiao Y."/>
            <person name="Guo X."/>
            <person name="Xu Y."/>
            <person name="Hu Q."/>
            <person name="Liu H."/>
            <person name="Liu X."/>
        </authorList>
    </citation>
    <scope>NUCLEOTIDE SEQUENCE [LARGE SCALE GENOMIC DNA]</scope>
    <source>
        <strain evidence="1 2">YSK</strain>
    </source>
</reference>
<keyword evidence="2" id="KW-1185">Reference proteome</keyword>
<accession>A0A059Y276</accession>
<sequence length="175" mass="18807">MGPETGENKKSLFPEKIAKEKGEKIGNVIWVSPVPPSFPKGSLFRFSGQGFSGGKTGDILEQRMKMQEDSGRETERVVRGLDSGLSLPLFRGGIFRGVRSGGNVRHSLSVIAFPRHHSHAHDTAPVPAAEPLLPVGSSARKPAASGDHRIVRSEAFSHRFPSCHPDHPPGGTGVF</sequence>
<proteinExistence type="predicted"/>
<name>A0A059Y276_9BACT</name>
<dbReference type="EMBL" id="CP007243">
    <property type="protein sequence ID" value="AIA31597.1"/>
    <property type="molecule type" value="Genomic_DNA"/>
</dbReference>
<dbReference type="Proteomes" id="UP000027059">
    <property type="component" value="Chromosome"/>
</dbReference>
<organism evidence="1 2">
    <name type="scientific">Leptospirillum ferriphilum YSK</name>
    <dbReference type="NCBI Taxonomy" id="1441628"/>
    <lineage>
        <taxon>Bacteria</taxon>
        <taxon>Pseudomonadati</taxon>
        <taxon>Nitrospirota</taxon>
        <taxon>Nitrospiria</taxon>
        <taxon>Nitrospirales</taxon>
        <taxon>Nitrospiraceae</taxon>
        <taxon>Leptospirillum</taxon>
    </lineage>
</organism>
<dbReference type="HOGENOM" id="CLU_1530686_0_0_0"/>
<evidence type="ECO:0000313" key="1">
    <source>
        <dbReference type="EMBL" id="AIA31597.1"/>
    </source>
</evidence>
<reference evidence="2" key="1">
    <citation type="submission" date="2014-02" db="EMBL/GenBank/DDBJ databases">
        <title>Complete genome sequence and comparative genomic analysis of the nitrogen-fixing bacterium Leptospirillum ferriphilum YSK.</title>
        <authorList>
            <person name="Guo X."/>
            <person name="Yin H."/>
            <person name="Liang Y."/>
            <person name="Hu Q."/>
            <person name="Ma L."/>
            <person name="Xiao Y."/>
            <person name="Zhang X."/>
            <person name="Qiu G."/>
            <person name="Liu X."/>
        </authorList>
    </citation>
    <scope>NUCLEOTIDE SEQUENCE [LARGE SCALE GENOMIC DNA]</scope>
    <source>
        <strain evidence="2">YSK</strain>
    </source>
</reference>
<dbReference type="AlphaFoldDB" id="A0A059Y276"/>
<dbReference type="KEGG" id="lfp:Y981_04330"/>